<dbReference type="InterPro" id="IPR009057">
    <property type="entry name" value="Homeodomain-like_sf"/>
</dbReference>
<keyword evidence="6" id="KW-0539">Nucleus</keyword>
<keyword evidence="5" id="KW-0804">Transcription</keyword>
<evidence type="ECO:0000256" key="2">
    <source>
        <dbReference type="ARBA" id="ARBA00022737"/>
    </source>
</evidence>
<dbReference type="HOGENOM" id="CLU_028567_25_0_1"/>
<dbReference type="Proteomes" id="UP000007015">
    <property type="component" value="Chromosome 12"/>
</dbReference>
<sequence length="337" mass="38727">MAKSRRIAAAHLTCMEIFNRALDWALERELHTSRRGADDDRQILKLVHAATARGRRSRGRGSTSPPRLEFIKDHILKLEPTSTQRWKKSKKTGSEPIQVREETRKGPWTEQEDLQLVCTVRLFGERRWDFIAKVSGLNRTGKSCRLRWVNYLHPGLKRGRMSPHEERLILELHARWGNRWSRIARRLPGRTDNEIKNYWRTHMRKKAQERKSNMSPSSSSSSLTYQSCHPETPSMIIGIEEQELHGGSGCITSIMKSTPVDMDGYPMDQIWMEIEAPNVLPGPCFDEAKDSASNSLSGPLLPYPMWDYYCPETCLRMDDEIKVAPQFGYGKGVGPCY</sequence>
<comment type="function">
    <text evidence="7">Transcription factor.</text>
</comment>
<dbReference type="PANTHER" id="PTHR45675:SF106">
    <property type="entry name" value="MYB-RELATED PROTEIN MYBAS2"/>
    <property type="match status" value="1"/>
</dbReference>
<proteinExistence type="predicted"/>
<dbReference type="CDD" id="cd00167">
    <property type="entry name" value="SANT"/>
    <property type="match status" value="2"/>
</dbReference>
<dbReference type="FunFam" id="1.10.10.60:FF:000259">
    <property type="entry name" value="MYB transcription factor"/>
    <property type="match status" value="1"/>
</dbReference>
<dbReference type="FunFam" id="1.10.10.60:FF:000011">
    <property type="entry name" value="Myb transcription factor"/>
    <property type="match status" value="1"/>
</dbReference>
<dbReference type="Pfam" id="PF00249">
    <property type="entry name" value="Myb_DNA-binding"/>
    <property type="match status" value="2"/>
</dbReference>
<dbReference type="GO" id="GO:0005634">
    <property type="term" value="C:nucleus"/>
    <property type="evidence" value="ECO:0007669"/>
    <property type="project" value="UniProtKB-SubCell"/>
</dbReference>
<feature type="domain" description="Myb-like" evidence="9">
    <location>
        <begin position="153"/>
        <end position="203"/>
    </location>
</feature>
<evidence type="ECO:0000256" key="1">
    <source>
        <dbReference type="ARBA" id="ARBA00004123"/>
    </source>
</evidence>
<dbReference type="InterPro" id="IPR017930">
    <property type="entry name" value="Myb_dom"/>
</dbReference>
<dbReference type="InterPro" id="IPR001005">
    <property type="entry name" value="SANT/Myb"/>
</dbReference>
<feature type="domain" description="Myb-like" evidence="9">
    <location>
        <begin position="100"/>
        <end position="152"/>
    </location>
</feature>
<dbReference type="STRING" id="39946.A2ZLS5"/>
<dbReference type="PROSITE" id="PS50090">
    <property type="entry name" value="MYB_LIKE"/>
    <property type="match status" value="2"/>
</dbReference>
<dbReference type="Gene3D" id="1.10.10.60">
    <property type="entry name" value="Homeodomain-like"/>
    <property type="match status" value="2"/>
</dbReference>
<keyword evidence="4" id="KW-0238">DNA-binding</keyword>
<dbReference type="InterPro" id="IPR044676">
    <property type="entry name" value="EOBI/EOBII-like_plant"/>
</dbReference>
<dbReference type="OMA" id="RMTAHEE"/>
<comment type="subcellular location">
    <subcellularLocation>
        <location evidence="1">Nucleus</location>
    </subcellularLocation>
</comment>
<protein>
    <submittedName>
        <fullName evidence="11">Uncharacterized protein</fullName>
    </submittedName>
</protein>
<gene>
    <name evidence="11" type="ORF">OsI_38769</name>
</gene>
<evidence type="ECO:0000256" key="7">
    <source>
        <dbReference type="ARBA" id="ARBA00057804"/>
    </source>
</evidence>
<evidence type="ECO:0000259" key="10">
    <source>
        <dbReference type="PROSITE" id="PS51294"/>
    </source>
</evidence>
<dbReference type="GO" id="GO:0043565">
    <property type="term" value="F:sequence-specific DNA binding"/>
    <property type="evidence" value="ECO:0007669"/>
    <property type="project" value="InterPro"/>
</dbReference>
<dbReference type="SMART" id="SM00717">
    <property type="entry name" value="SANT"/>
    <property type="match status" value="2"/>
</dbReference>
<dbReference type="GO" id="GO:0003700">
    <property type="term" value="F:DNA-binding transcription factor activity"/>
    <property type="evidence" value="ECO:0007669"/>
    <property type="project" value="InterPro"/>
</dbReference>
<feature type="domain" description="HTH myb-type" evidence="10">
    <location>
        <begin position="153"/>
        <end position="207"/>
    </location>
</feature>
<evidence type="ECO:0000313" key="11">
    <source>
        <dbReference type="EMBL" id="EAY83559.1"/>
    </source>
</evidence>
<evidence type="ECO:0000259" key="9">
    <source>
        <dbReference type="PROSITE" id="PS50090"/>
    </source>
</evidence>
<feature type="compositionally biased region" description="Low complexity" evidence="8">
    <location>
        <begin position="213"/>
        <end position="228"/>
    </location>
</feature>
<feature type="region of interest" description="Disordered" evidence="8">
    <location>
        <begin position="205"/>
        <end position="228"/>
    </location>
</feature>
<name>A2ZLS5_ORYSI</name>
<organism evidence="11 12">
    <name type="scientific">Oryza sativa subsp. indica</name>
    <name type="common">Rice</name>
    <dbReference type="NCBI Taxonomy" id="39946"/>
    <lineage>
        <taxon>Eukaryota</taxon>
        <taxon>Viridiplantae</taxon>
        <taxon>Streptophyta</taxon>
        <taxon>Embryophyta</taxon>
        <taxon>Tracheophyta</taxon>
        <taxon>Spermatophyta</taxon>
        <taxon>Magnoliopsida</taxon>
        <taxon>Liliopsida</taxon>
        <taxon>Poales</taxon>
        <taxon>Poaceae</taxon>
        <taxon>BOP clade</taxon>
        <taxon>Oryzoideae</taxon>
        <taxon>Oryzeae</taxon>
        <taxon>Oryzinae</taxon>
        <taxon>Oryza</taxon>
        <taxon>Oryza sativa</taxon>
    </lineage>
</organism>
<evidence type="ECO:0000256" key="3">
    <source>
        <dbReference type="ARBA" id="ARBA00023015"/>
    </source>
</evidence>
<dbReference type="PANTHER" id="PTHR45675">
    <property type="entry name" value="MYB TRANSCRIPTION FACTOR-RELATED-RELATED"/>
    <property type="match status" value="1"/>
</dbReference>
<evidence type="ECO:0000256" key="6">
    <source>
        <dbReference type="ARBA" id="ARBA00023242"/>
    </source>
</evidence>
<evidence type="ECO:0000256" key="4">
    <source>
        <dbReference type="ARBA" id="ARBA00023125"/>
    </source>
</evidence>
<evidence type="ECO:0000256" key="5">
    <source>
        <dbReference type="ARBA" id="ARBA00023163"/>
    </source>
</evidence>
<dbReference type="Gramene" id="BGIOSGA035986-TA">
    <property type="protein sequence ID" value="BGIOSGA035986-PA"/>
    <property type="gene ID" value="BGIOSGA035986"/>
</dbReference>
<keyword evidence="12" id="KW-1185">Reference proteome</keyword>
<dbReference type="SUPFAM" id="SSF46689">
    <property type="entry name" value="Homeodomain-like"/>
    <property type="match status" value="1"/>
</dbReference>
<feature type="region of interest" description="Disordered" evidence="8">
    <location>
        <begin position="82"/>
        <end position="105"/>
    </location>
</feature>
<dbReference type="PROSITE" id="PS51294">
    <property type="entry name" value="HTH_MYB"/>
    <property type="match status" value="2"/>
</dbReference>
<dbReference type="AlphaFoldDB" id="A2ZLS5"/>
<feature type="domain" description="HTH myb-type" evidence="10">
    <location>
        <begin position="100"/>
        <end position="152"/>
    </location>
</feature>
<dbReference type="EMBL" id="CM000137">
    <property type="protein sequence ID" value="EAY83559.1"/>
    <property type="molecule type" value="Genomic_DNA"/>
</dbReference>
<evidence type="ECO:0000256" key="8">
    <source>
        <dbReference type="SAM" id="MobiDB-lite"/>
    </source>
</evidence>
<evidence type="ECO:0000313" key="12">
    <source>
        <dbReference type="Proteomes" id="UP000007015"/>
    </source>
</evidence>
<keyword evidence="3" id="KW-0805">Transcription regulation</keyword>
<accession>A2ZLS5</accession>
<reference evidence="11 12" key="1">
    <citation type="journal article" date="2005" name="PLoS Biol.">
        <title>The genomes of Oryza sativa: a history of duplications.</title>
        <authorList>
            <person name="Yu J."/>
            <person name="Wang J."/>
            <person name="Lin W."/>
            <person name="Li S."/>
            <person name="Li H."/>
            <person name="Zhou J."/>
            <person name="Ni P."/>
            <person name="Dong W."/>
            <person name="Hu S."/>
            <person name="Zeng C."/>
            <person name="Zhang J."/>
            <person name="Zhang Y."/>
            <person name="Li R."/>
            <person name="Xu Z."/>
            <person name="Li S."/>
            <person name="Li X."/>
            <person name="Zheng H."/>
            <person name="Cong L."/>
            <person name="Lin L."/>
            <person name="Yin J."/>
            <person name="Geng J."/>
            <person name="Li G."/>
            <person name="Shi J."/>
            <person name="Liu J."/>
            <person name="Lv H."/>
            <person name="Li J."/>
            <person name="Wang J."/>
            <person name="Deng Y."/>
            <person name="Ran L."/>
            <person name="Shi X."/>
            <person name="Wang X."/>
            <person name="Wu Q."/>
            <person name="Li C."/>
            <person name="Ren X."/>
            <person name="Wang J."/>
            <person name="Wang X."/>
            <person name="Li D."/>
            <person name="Liu D."/>
            <person name="Zhang X."/>
            <person name="Ji Z."/>
            <person name="Zhao W."/>
            <person name="Sun Y."/>
            <person name="Zhang Z."/>
            <person name="Bao J."/>
            <person name="Han Y."/>
            <person name="Dong L."/>
            <person name="Ji J."/>
            <person name="Chen P."/>
            <person name="Wu S."/>
            <person name="Liu J."/>
            <person name="Xiao Y."/>
            <person name="Bu D."/>
            <person name="Tan J."/>
            <person name="Yang L."/>
            <person name="Ye C."/>
            <person name="Zhang J."/>
            <person name="Xu J."/>
            <person name="Zhou Y."/>
            <person name="Yu Y."/>
            <person name="Zhang B."/>
            <person name="Zhuang S."/>
            <person name="Wei H."/>
            <person name="Liu B."/>
            <person name="Lei M."/>
            <person name="Yu H."/>
            <person name="Li Y."/>
            <person name="Xu H."/>
            <person name="Wei S."/>
            <person name="He X."/>
            <person name="Fang L."/>
            <person name="Zhang Z."/>
            <person name="Zhang Y."/>
            <person name="Huang X."/>
            <person name="Su Z."/>
            <person name="Tong W."/>
            <person name="Li J."/>
            <person name="Tong Z."/>
            <person name="Li S."/>
            <person name="Ye J."/>
            <person name="Wang L."/>
            <person name="Fang L."/>
            <person name="Lei T."/>
            <person name="Chen C."/>
            <person name="Chen H."/>
            <person name="Xu Z."/>
            <person name="Li H."/>
            <person name="Huang H."/>
            <person name="Zhang F."/>
            <person name="Xu H."/>
            <person name="Li N."/>
            <person name="Zhao C."/>
            <person name="Li S."/>
            <person name="Dong L."/>
            <person name="Huang Y."/>
            <person name="Li L."/>
            <person name="Xi Y."/>
            <person name="Qi Q."/>
            <person name="Li W."/>
            <person name="Zhang B."/>
            <person name="Hu W."/>
            <person name="Zhang Y."/>
            <person name="Tian X."/>
            <person name="Jiao Y."/>
            <person name="Liang X."/>
            <person name="Jin J."/>
            <person name="Gao L."/>
            <person name="Zheng W."/>
            <person name="Hao B."/>
            <person name="Liu S."/>
            <person name="Wang W."/>
            <person name="Yuan L."/>
            <person name="Cao M."/>
            <person name="McDermott J."/>
            <person name="Samudrala R."/>
            <person name="Wang J."/>
            <person name="Wong G.K."/>
            <person name="Yang H."/>
        </authorList>
    </citation>
    <scope>NUCLEOTIDE SEQUENCE [LARGE SCALE GENOMIC DNA]</scope>
    <source>
        <strain evidence="12">cv. 93-11</strain>
    </source>
</reference>
<keyword evidence="2" id="KW-0677">Repeat</keyword>